<evidence type="ECO:0000256" key="4">
    <source>
        <dbReference type="ARBA" id="ARBA00022801"/>
    </source>
</evidence>
<evidence type="ECO:0000256" key="1">
    <source>
        <dbReference type="ARBA" id="ARBA00001913"/>
    </source>
</evidence>
<keyword evidence="5" id="KW-0106">Calcium</keyword>
<organism evidence="9 10">
    <name type="scientific">Coilia grayii</name>
    <name type="common">Gray's grenadier anchovy</name>
    <dbReference type="NCBI Taxonomy" id="363190"/>
    <lineage>
        <taxon>Eukaryota</taxon>
        <taxon>Metazoa</taxon>
        <taxon>Chordata</taxon>
        <taxon>Craniata</taxon>
        <taxon>Vertebrata</taxon>
        <taxon>Euteleostomi</taxon>
        <taxon>Actinopterygii</taxon>
        <taxon>Neopterygii</taxon>
        <taxon>Teleostei</taxon>
        <taxon>Clupei</taxon>
        <taxon>Clupeiformes</taxon>
        <taxon>Clupeoidei</taxon>
        <taxon>Engraulidae</taxon>
        <taxon>Coilinae</taxon>
        <taxon>Coilia</taxon>
    </lineage>
</organism>
<sequence>MVRDWTLLCALLGLSCSACAAGDPRRPNFVLFMVDDLGIGDLGCYGNDTLKTSNIDRLAKEGVRLTQHIASSPLCTPSRAGFLTGRYPIRSGMASQSKVGVYIISAASGGLPSQELTFARLAKEQGYSTALIGKWHLGLNCDRHDDLCHHPNRHGFGHFYGISMTNLRDCQPGHGSVFQHALTHVPYGALAAGVLSVALLHVWGVVRVSRRAVLAALGLVTLAVTLFLTFVATFRELNCFLMRNGEVVEQPYVSENLTRRMTAEALHFLDKNVDKPFLLFLSFLQVHTALFASPHFRGRSAHGLYGDAIMEVDWSVGEVLRALERLQLAEQTLVYLTSDQGPHLEEISVRGEVHHGSSGIYRAGKSTNWEGGIRVPGLLRWPGGFAGGRDISEPTSNMDLFPTVVQLAGATIPQDREIDGRDLMPLLRGDSERSEHEFLFHYCNAYLNAVRWAPRNGSAVWKVFFFTPIFYPENSSACFHTHACFCTPGYVTFHQPPLLFDLSRDPSESQPLTPDTEPAFHAVLQTVAEATERHRRGLVPVPDQLAPTHLLWKPWLQPCCSSWGQLCRCTRDSQQGELPLSH</sequence>
<dbReference type="AlphaFoldDB" id="A0ABD1JL05"/>
<dbReference type="InterPro" id="IPR017850">
    <property type="entry name" value="Alkaline_phosphatase_core_sf"/>
</dbReference>
<reference evidence="9 10" key="1">
    <citation type="submission" date="2024-09" db="EMBL/GenBank/DDBJ databases">
        <title>A chromosome-level genome assembly of Gray's grenadier anchovy, Coilia grayii.</title>
        <authorList>
            <person name="Fu Z."/>
        </authorList>
    </citation>
    <scope>NUCLEOTIDE SEQUENCE [LARGE SCALE GENOMIC DNA]</scope>
    <source>
        <strain evidence="9">G4</strain>
        <tissue evidence="9">Muscle</tissue>
    </source>
</reference>
<accession>A0ABD1JL05</accession>
<dbReference type="Gene3D" id="3.40.720.10">
    <property type="entry name" value="Alkaline Phosphatase, subunit A"/>
    <property type="match status" value="1"/>
</dbReference>
<dbReference type="EMBL" id="JBHFQA010000014">
    <property type="protein sequence ID" value="KAL2087829.1"/>
    <property type="molecule type" value="Genomic_DNA"/>
</dbReference>
<evidence type="ECO:0000259" key="8">
    <source>
        <dbReference type="Pfam" id="PF00884"/>
    </source>
</evidence>
<evidence type="ECO:0000313" key="10">
    <source>
        <dbReference type="Proteomes" id="UP001591681"/>
    </source>
</evidence>
<dbReference type="GO" id="GO:0016787">
    <property type="term" value="F:hydrolase activity"/>
    <property type="evidence" value="ECO:0007669"/>
    <property type="project" value="UniProtKB-KW"/>
</dbReference>
<dbReference type="PROSITE" id="PS00149">
    <property type="entry name" value="SULFATASE_2"/>
    <property type="match status" value="1"/>
</dbReference>
<dbReference type="Proteomes" id="UP001591681">
    <property type="component" value="Unassembled WGS sequence"/>
</dbReference>
<dbReference type="CDD" id="cd16159">
    <property type="entry name" value="ES"/>
    <property type="match status" value="1"/>
</dbReference>
<dbReference type="Pfam" id="PF14707">
    <property type="entry name" value="Sulfatase_C"/>
    <property type="match status" value="1"/>
</dbReference>
<keyword evidence="10" id="KW-1185">Reference proteome</keyword>
<dbReference type="PANTHER" id="PTHR42693:SF9">
    <property type="entry name" value="STERYL-SULFATASE"/>
    <property type="match status" value="1"/>
</dbReference>
<gene>
    <name evidence="9" type="ORF">ACEWY4_016657</name>
</gene>
<protein>
    <recommendedName>
        <fullName evidence="8">Sulfatase N-terminal domain-containing protein</fullName>
    </recommendedName>
</protein>
<feature type="signal peptide" evidence="7">
    <location>
        <begin position="1"/>
        <end position="20"/>
    </location>
</feature>
<evidence type="ECO:0000256" key="5">
    <source>
        <dbReference type="ARBA" id="ARBA00022837"/>
    </source>
</evidence>
<keyword evidence="6" id="KW-0472">Membrane</keyword>
<dbReference type="Gene3D" id="3.30.1120.10">
    <property type="match status" value="1"/>
</dbReference>
<dbReference type="InterPro" id="IPR024607">
    <property type="entry name" value="Sulfatase_CS"/>
</dbReference>
<evidence type="ECO:0000313" key="9">
    <source>
        <dbReference type="EMBL" id="KAL2087829.1"/>
    </source>
</evidence>
<comment type="cofactor">
    <cofactor evidence="1">
        <name>Ca(2+)</name>
        <dbReference type="ChEBI" id="CHEBI:29108"/>
    </cofactor>
</comment>
<dbReference type="Pfam" id="PF00884">
    <property type="entry name" value="Sulfatase"/>
    <property type="match status" value="1"/>
</dbReference>
<comment type="caution">
    <text evidence="9">The sequence shown here is derived from an EMBL/GenBank/DDBJ whole genome shotgun (WGS) entry which is preliminary data.</text>
</comment>
<keyword evidence="4" id="KW-0378">Hydrolase</keyword>
<feature type="transmembrane region" description="Helical" evidence="6">
    <location>
        <begin position="187"/>
        <end position="206"/>
    </location>
</feature>
<keyword evidence="7" id="KW-0732">Signal</keyword>
<dbReference type="FunFam" id="3.30.1120.10:FF:000001">
    <property type="entry name" value="Arylsulfatase E"/>
    <property type="match status" value="1"/>
</dbReference>
<evidence type="ECO:0000256" key="6">
    <source>
        <dbReference type="SAM" id="Phobius"/>
    </source>
</evidence>
<dbReference type="InterPro" id="IPR000917">
    <property type="entry name" value="Sulfatase_N"/>
</dbReference>
<feature type="domain" description="Sulfatase N-terminal" evidence="8">
    <location>
        <begin position="27"/>
        <end position="410"/>
    </location>
</feature>
<name>A0ABD1JL05_9TELE</name>
<feature type="transmembrane region" description="Helical" evidence="6">
    <location>
        <begin position="213"/>
        <end position="234"/>
    </location>
</feature>
<keyword evidence="6" id="KW-1133">Transmembrane helix</keyword>
<keyword evidence="3" id="KW-0479">Metal-binding</keyword>
<dbReference type="InterPro" id="IPR050738">
    <property type="entry name" value="Sulfatase"/>
</dbReference>
<evidence type="ECO:0000256" key="7">
    <source>
        <dbReference type="SAM" id="SignalP"/>
    </source>
</evidence>
<dbReference type="GO" id="GO:0005783">
    <property type="term" value="C:endoplasmic reticulum"/>
    <property type="evidence" value="ECO:0007669"/>
    <property type="project" value="UniProtKB-ARBA"/>
</dbReference>
<dbReference type="Gene3D" id="1.10.287.550">
    <property type="entry name" value="Helix hairpin bin"/>
    <property type="match status" value="1"/>
</dbReference>
<dbReference type="PROSITE" id="PS51257">
    <property type="entry name" value="PROKAR_LIPOPROTEIN"/>
    <property type="match status" value="1"/>
</dbReference>
<proteinExistence type="inferred from homology"/>
<comment type="similarity">
    <text evidence="2">Belongs to the sulfatase family.</text>
</comment>
<dbReference type="PROSITE" id="PS00523">
    <property type="entry name" value="SULFATASE_1"/>
    <property type="match status" value="1"/>
</dbReference>
<evidence type="ECO:0000256" key="2">
    <source>
        <dbReference type="ARBA" id="ARBA00008779"/>
    </source>
</evidence>
<dbReference type="SUPFAM" id="SSF53649">
    <property type="entry name" value="Alkaline phosphatase-like"/>
    <property type="match status" value="1"/>
</dbReference>
<keyword evidence="6" id="KW-0812">Transmembrane</keyword>
<feature type="chain" id="PRO_5044756913" description="Sulfatase N-terminal domain-containing protein" evidence="7">
    <location>
        <begin position="21"/>
        <end position="582"/>
    </location>
</feature>
<dbReference type="PANTHER" id="PTHR42693">
    <property type="entry name" value="ARYLSULFATASE FAMILY MEMBER"/>
    <property type="match status" value="1"/>
</dbReference>
<evidence type="ECO:0000256" key="3">
    <source>
        <dbReference type="ARBA" id="ARBA00022723"/>
    </source>
</evidence>
<dbReference type="GO" id="GO:0046872">
    <property type="term" value="F:metal ion binding"/>
    <property type="evidence" value="ECO:0007669"/>
    <property type="project" value="UniProtKB-KW"/>
</dbReference>